<proteinExistence type="predicted"/>
<dbReference type="AlphaFoldDB" id="A0A1J5TNR7"/>
<dbReference type="InterPro" id="IPR017850">
    <property type="entry name" value="Alkaline_phosphatase_core_sf"/>
</dbReference>
<gene>
    <name evidence="2" type="primary">plcB_1</name>
    <name evidence="2" type="ORF">GALL_21180</name>
</gene>
<name>A0A1J5TNR7_9ZZZZ</name>
<dbReference type="Gene3D" id="3.40.720.10">
    <property type="entry name" value="Alkaline Phosphatase, subunit A"/>
    <property type="match status" value="1"/>
</dbReference>
<reference evidence="2" key="1">
    <citation type="submission" date="2016-10" db="EMBL/GenBank/DDBJ databases">
        <title>Sequence of Gallionella enrichment culture.</title>
        <authorList>
            <person name="Poehlein A."/>
            <person name="Muehling M."/>
            <person name="Daniel R."/>
        </authorList>
    </citation>
    <scope>NUCLEOTIDE SEQUENCE</scope>
</reference>
<dbReference type="EC" id="3.1.4.3" evidence="2"/>
<organism evidence="2">
    <name type="scientific">mine drainage metagenome</name>
    <dbReference type="NCBI Taxonomy" id="410659"/>
    <lineage>
        <taxon>unclassified sequences</taxon>
        <taxon>metagenomes</taxon>
        <taxon>ecological metagenomes</taxon>
    </lineage>
</organism>
<dbReference type="PANTHER" id="PTHR31956">
    <property type="entry name" value="NON-SPECIFIC PHOSPHOLIPASE C4-RELATED"/>
    <property type="match status" value="1"/>
</dbReference>
<dbReference type="SUPFAM" id="SSF53649">
    <property type="entry name" value="Alkaline phosphatase-like"/>
    <property type="match status" value="1"/>
</dbReference>
<comment type="caution">
    <text evidence="2">The sequence shown here is derived from an EMBL/GenBank/DDBJ whole genome shotgun (WGS) entry which is preliminary data.</text>
</comment>
<dbReference type="Pfam" id="PF04185">
    <property type="entry name" value="Phosphoesterase"/>
    <property type="match status" value="1"/>
</dbReference>
<evidence type="ECO:0000313" key="2">
    <source>
        <dbReference type="EMBL" id="OIR17896.1"/>
    </source>
</evidence>
<dbReference type="EMBL" id="MLJW01000004">
    <property type="protein sequence ID" value="OIR17896.1"/>
    <property type="molecule type" value="Genomic_DNA"/>
</dbReference>
<evidence type="ECO:0000256" key="1">
    <source>
        <dbReference type="ARBA" id="ARBA00022801"/>
    </source>
</evidence>
<dbReference type="GO" id="GO:0034480">
    <property type="term" value="F:phosphatidylcholine phospholipase C activity"/>
    <property type="evidence" value="ECO:0007669"/>
    <property type="project" value="UniProtKB-EC"/>
</dbReference>
<dbReference type="PANTHER" id="PTHR31956:SF1">
    <property type="entry name" value="NON-SPECIFIC PHOSPHOLIPASE C1"/>
    <property type="match status" value="1"/>
</dbReference>
<dbReference type="InterPro" id="IPR007312">
    <property type="entry name" value="Phosphoesterase"/>
</dbReference>
<protein>
    <submittedName>
        <fullName evidence="2">Phospholipase C 2</fullName>
        <ecNumber evidence="2">3.1.4.3</ecNumber>
    </submittedName>
</protein>
<dbReference type="CDD" id="cd16013">
    <property type="entry name" value="AcpA"/>
    <property type="match status" value="1"/>
</dbReference>
<keyword evidence="1 2" id="KW-0378">Hydrolase</keyword>
<sequence>MLRFILTFLISAIITTSQANAAEPALTRINHIIVIYLENHSFDNLYGLFPGANGLDQAVYTHLQTDEAGKPYSTLPAIKDVRFPHALGNRPFPIEQYVPANEKTDDLVHRFYQNQAQINGGRNDRFAGISDAAGLVMGYYDGSKLPLWQYAKKYTLADNFYQAAFGGSFLNHFWLVCACTPSFPNASDNLRASLDAHGNLIKDGAVTPDGYAVNTLQPMTMPYRKSTLPAKRLPLQTLPTIGDRLSEKDISWAWYSGGWNDAINGHADKEFQYHHQPFGYFKNFAEDTQGRLQHLKDESDFIADIKNGNLPAVSFYKPLGTLNEHPGYTDILSGEKHIAEIISHIENSKLWKDSLIIVTYDENGGFWDHVAPPVKDRWGPGLRVPTLIISPYAKRGFVDHTQYDTTSILKFIETRYKLNPLGTRDGDAANLTNSLELN</sequence>
<accession>A0A1J5TNR7</accession>